<keyword evidence="3" id="KW-0812">Transmembrane</keyword>
<organism evidence="5 6">
    <name type="scientific">candidate division WS6 bacterium GW2011_GWF1_36_8</name>
    <dbReference type="NCBI Taxonomy" id="1619098"/>
    <lineage>
        <taxon>Bacteria</taxon>
        <taxon>Candidatus Dojkabacteria</taxon>
    </lineage>
</organism>
<evidence type="ECO:0000256" key="1">
    <source>
        <dbReference type="ARBA" id="ARBA00022729"/>
    </source>
</evidence>
<keyword evidence="2" id="KW-0378">Hydrolase</keyword>
<feature type="domain" description="AB hydrolase-1" evidence="4">
    <location>
        <begin position="120"/>
        <end position="216"/>
    </location>
</feature>
<evidence type="ECO:0000256" key="2">
    <source>
        <dbReference type="ARBA" id="ARBA00022801"/>
    </source>
</evidence>
<protein>
    <recommendedName>
        <fullName evidence="4">AB hydrolase-1 domain-containing protein</fullName>
    </recommendedName>
</protein>
<dbReference type="GO" id="GO:0016787">
    <property type="term" value="F:hydrolase activity"/>
    <property type="evidence" value="ECO:0007669"/>
    <property type="project" value="UniProtKB-KW"/>
</dbReference>
<keyword evidence="3" id="KW-0472">Membrane</keyword>
<gene>
    <name evidence="5" type="ORF">US29_C0033G0003</name>
</gene>
<reference evidence="5 6" key="1">
    <citation type="journal article" date="2015" name="Nature">
        <title>rRNA introns, odd ribosomes, and small enigmatic genomes across a large radiation of phyla.</title>
        <authorList>
            <person name="Brown C.T."/>
            <person name="Hug L.A."/>
            <person name="Thomas B.C."/>
            <person name="Sharon I."/>
            <person name="Castelle C.J."/>
            <person name="Singh A."/>
            <person name="Wilkins M.J."/>
            <person name="Williams K.H."/>
            <person name="Banfield J.F."/>
        </authorList>
    </citation>
    <scope>NUCLEOTIDE SEQUENCE [LARGE SCALE GENOMIC DNA]</scope>
</reference>
<keyword evidence="1" id="KW-0732">Signal</keyword>
<dbReference type="SUPFAM" id="SSF53474">
    <property type="entry name" value="alpha/beta-Hydrolases"/>
    <property type="match status" value="1"/>
</dbReference>
<dbReference type="Proteomes" id="UP000033886">
    <property type="component" value="Unassembled WGS sequence"/>
</dbReference>
<dbReference type="AlphaFoldDB" id="A0A0G0F9V8"/>
<dbReference type="PANTHER" id="PTHR43037">
    <property type="entry name" value="UNNAMED PRODUCT-RELATED"/>
    <property type="match status" value="1"/>
</dbReference>
<evidence type="ECO:0000259" key="4">
    <source>
        <dbReference type="Pfam" id="PF00561"/>
    </source>
</evidence>
<comment type="caution">
    <text evidence="5">The sequence shown here is derived from an EMBL/GenBank/DDBJ whole genome shotgun (WGS) entry which is preliminary data.</text>
</comment>
<proteinExistence type="predicted"/>
<accession>A0A0G0F9V8</accession>
<feature type="transmembrane region" description="Helical" evidence="3">
    <location>
        <begin position="12"/>
        <end position="31"/>
    </location>
</feature>
<evidence type="ECO:0000313" key="5">
    <source>
        <dbReference type="EMBL" id="KKQ15983.1"/>
    </source>
</evidence>
<keyword evidence="3" id="KW-1133">Transmembrane helix</keyword>
<evidence type="ECO:0000313" key="6">
    <source>
        <dbReference type="Proteomes" id="UP000033886"/>
    </source>
</evidence>
<sequence length="282" mass="31710">MDDTKKKIHISDIVLFIVFLLLLAFPAYLAYQVLVANNPPSNDVQQDDTSTQAQETTPPVEEEVVVPAGPKYTELVREISGQTAYVAVPTNLDENNPPAIILYSHGSNTRVISDMYDPFMIDLQGYGKYFGEQNFVFAASNEHDENWGNAASVADMLNLQQWIESHYATNGKVYLIGFSMGGLPTMHFATKYPDNILKIALLAPTTRTYEWTQTEVNKVMDIDIQIWHGTSDVNIGYSNSVNFVKYMKNLGKDIPLVTLEGKTHFDLDTEYMAQILQFFQAS</sequence>
<dbReference type="EMBL" id="LBSK01000033">
    <property type="protein sequence ID" value="KKQ15983.1"/>
    <property type="molecule type" value="Genomic_DNA"/>
</dbReference>
<evidence type="ECO:0000256" key="3">
    <source>
        <dbReference type="SAM" id="Phobius"/>
    </source>
</evidence>
<dbReference type="PANTHER" id="PTHR43037:SF5">
    <property type="entry name" value="FERULOYL ESTERASE"/>
    <property type="match status" value="1"/>
</dbReference>
<dbReference type="Pfam" id="PF00561">
    <property type="entry name" value="Abhydrolase_1"/>
    <property type="match status" value="1"/>
</dbReference>
<dbReference type="Gene3D" id="3.40.50.1820">
    <property type="entry name" value="alpha/beta hydrolase"/>
    <property type="match status" value="1"/>
</dbReference>
<dbReference type="InterPro" id="IPR029058">
    <property type="entry name" value="AB_hydrolase_fold"/>
</dbReference>
<name>A0A0G0F9V8_9BACT</name>
<dbReference type="InterPro" id="IPR050955">
    <property type="entry name" value="Plant_Biomass_Hydrol_Est"/>
</dbReference>
<dbReference type="InterPro" id="IPR000073">
    <property type="entry name" value="AB_hydrolase_1"/>
</dbReference>